<evidence type="ECO:0000313" key="2">
    <source>
        <dbReference type="Proteomes" id="UP000054928"/>
    </source>
</evidence>
<keyword evidence="2" id="KW-1185">Reference proteome</keyword>
<dbReference type="GeneID" id="36402841"/>
<evidence type="ECO:0000313" key="1">
    <source>
        <dbReference type="EMBL" id="CEG50057.1"/>
    </source>
</evidence>
<dbReference type="AlphaFoldDB" id="A0A0P1B6E5"/>
<dbReference type="EMBL" id="CCYD01003101">
    <property type="protein sequence ID" value="CEG50057.1"/>
    <property type="molecule type" value="Genomic_DNA"/>
</dbReference>
<sequence>MATHDTATSLTKFDDEDLFNFLVKTYQSQPILEKTALATSKPDTTREYWLEQVVNLFELARKARDSEAEELVREMEVFLLLRSDTTELVLRAWLLNKELPGLVWHILFPVDVHDLNLVYLWLRYVELLRNHEHSYPYSYNAVYAFLEGKLSKQQMAAVLPGYELK</sequence>
<dbReference type="RefSeq" id="XP_024586426.1">
    <property type="nucleotide sequence ID" value="XM_024721315.1"/>
</dbReference>
<organism evidence="1 2">
    <name type="scientific">Plasmopara halstedii</name>
    <name type="common">Downy mildew of sunflower</name>
    <dbReference type="NCBI Taxonomy" id="4781"/>
    <lineage>
        <taxon>Eukaryota</taxon>
        <taxon>Sar</taxon>
        <taxon>Stramenopiles</taxon>
        <taxon>Oomycota</taxon>
        <taxon>Peronosporomycetes</taxon>
        <taxon>Peronosporales</taxon>
        <taxon>Peronosporaceae</taxon>
        <taxon>Plasmopara</taxon>
    </lineage>
</organism>
<reference evidence="2" key="1">
    <citation type="submission" date="2014-09" db="EMBL/GenBank/DDBJ databases">
        <authorList>
            <person name="Sharma Rahul"/>
            <person name="Thines Marco"/>
        </authorList>
    </citation>
    <scope>NUCLEOTIDE SEQUENCE [LARGE SCALE GENOMIC DNA]</scope>
</reference>
<accession>A0A0P1B6E5</accession>
<proteinExistence type="predicted"/>
<name>A0A0P1B6E5_PLAHL</name>
<dbReference type="Proteomes" id="UP000054928">
    <property type="component" value="Unassembled WGS sequence"/>
</dbReference>
<protein>
    <submittedName>
        <fullName evidence="1">Uncharacterized protein</fullName>
    </submittedName>
</protein>